<dbReference type="Proteomes" id="UP000772434">
    <property type="component" value="Unassembled WGS sequence"/>
</dbReference>
<gene>
    <name evidence="1" type="ORF">BDP27DRAFT_1435882</name>
</gene>
<organism evidence="1 2">
    <name type="scientific">Rhodocollybia butyracea</name>
    <dbReference type="NCBI Taxonomy" id="206335"/>
    <lineage>
        <taxon>Eukaryota</taxon>
        <taxon>Fungi</taxon>
        <taxon>Dikarya</taxon>
        <taxon>Basidiomycota</taxon>
        <taxon>Agaricomycotina</taxon>
        <taxon>Agaricomycetes</taxon>
        <taxon>Agaricomycetidae</taxon>
        <taxon>Agaricales</taxon>
        <taxon>Marasmiineae</taxon>
        <taxon>Omphalotaceae</taxon>
        <taxon>Rhodocollybia</taxon>
    </lineage>
</organism>
<evidence type="ECO:0000313" key="1">
    <source>
        <dbReference type="EMBL" id="KAF9033684.1"/>
    </source>
</evidence>
<reference evidence="1" key="1">
    <citation type="submission" date="2020-11" db="EMBL/GenBank/DDBJ databases">
        <authorList>
            <consortium name="DOE Joint Genome Institute"/>
            <person name="Ahrendt S."/>
            <person name="Riley R."/>
            <person name="Andreopoulos W."/>
            <person name="Labutti K."/>
            <person name="Pangilinan J."/>
            <person name="Ruiz-Duenas F.J."/>
            <person name="Barrasa J.M."/>
            <person name="Sanchez-Garcia M."/>
            <person name="Camarero S."/>
            <person name="Miyauchi S."/>
            <person name="Serrano A."/>
            <person name="Linde D."/>
            <person name="Babiker R."/>
            <person name="Drula E."/>
            <person name="Ayuso-Fernandez I."/>
            <person name="Pacheco R."/>
            <person name="Padilla G."/>
            <person name="Ferreira P."/>
            <person name="Barriuso J."/>
            <person name="Kellner H."/>
            <person name="Castanera R."/>
            <person name="Alfaro M."/>
            <person name="Ramirez L."/>
            <person name="Pisabarro A.G."/>
            <person name="Kuo A."/>
            <person name="Tritt A."/>
            <person name="Lipzen A."/>
            <person name="He G."/>
            <person name="Yan M."/>
            <person name="Ng V."/>
            <person name="Cullen D."/>
            <person name="Martin F."/>
            <person name="Rosso M.-N."/>
            <person name="Henrissat B."/>
            <person name="Hibbett D."/>
            <person name="Martinez A.T."/>
            <person name="Grigoriev I.V."/>
        </authorList>
    </citation>
    <scope>NUCLEOTIDE SEQUENCE</scope>
    <source>
        <strain evidence="1">AH 40177</strain>
    </source>
</reference>
<comment type="caution">
    <text evidence="1">The sequence shown here is derived from an EMBL/GenBank/DDBJ whole genome shotgun (WGS) entry which is preliminary data.</text>
</comment>
<dbReference type="AlphaFoldDB" id="A0A9P5P2C7"/>
<sequence length="174" mass="20004">MVELLKSTIHTVNWMQITNLKAKQEALKYNKEFWKERQGWDGARYSKDVDEDIDRVAEVLDGWTAMDHRNAGEWEDIAGEFWQTESGKRQVFFLQSFNLSDEACLIRKYKEYCTQCNRTECQNQCFASQVEPMADAYMAWYGALGKEGIGGGIPGAFDSEISSQTVIAVDLFRE</sequence>
<evidence type="ECO:0000313" key="2">
    <source>
        <dbReference type="Proteomes" id="UP000772434"/>
    </source>
</evidence>
<proteinExistence type="predicted"/>
<dbReference type="OrthoDB" id="3111980at2759"/>
<keyword evidence="2" id="KW-1185">Reference proteome</keyword>
<dbReference type="EMBL" id="JADNRY010000628">
    <property type="protein sequence ID" value="KAF9033684.1"/>
    <property type="molecule type" value="Genomic_DNA"/>
</dbReference>
<protein>
    <submittedName>
        <fullName evidence="1">Uncharacterized protein</fullName>
    </submittedName>
</protein>
<accession>A0A9P5P2C7</accession>
<name>A0A9P5P2C7_9AGAR</name>